<name>X1SB30_9ZZZZ</name>
<feature type="domain" description="AAA" evidence="1">
    <location>
        <begin position="7"/>
        <end position="47"/>
    </location>
</feature>
<comment type="caution">
    <text evidence="2">The sequence shown here is derived from an EMBL/GenBank/DDBJ whole genome shotgun (WGS) entry which is preliminary data.</text>
</comment>
<proteinExistence type="predicted"/>
<reference evidence="2" key="1">
    <citation type="journal article" date="2014" name="Front. Microbiol.">
        <title>High frequency of phylogenetically diverse reductive dehalogenase-homologous genes in deep subseafloor sedimentary metagenomes.</title>
        <authorList>
            <person name="Kawai M."/>
            <person name="Futagami T."/>
            <person name="Toyoda A."/>
            <person name="Takaki Y."/>
            <person name="Nishi S."/>
            <person name="Hori S."/>
            <person name="Arai W."/>
            <person name="Tsubouchi T."/>
            <person name="Morono Y."/>
            <person name="Uchiyama I."/>
            <person name="Ito T."/>
            <person name="Fujiyama A."/>
            <person name="Inagaki F."/>
            <person name="Takami H."/>
        </authorList>
    </citation>
    <scope>NUCLEOTIDE SEQUENCE</scope>
    <source>
        <strain evidence="2">Expedition CK06-06</strain>
    </source>
</reference>
<dbReference type="EMBL" id="BARW01006472">
    <property type="protein sequence ID" value="GAI76326.1"/>
    <property type="molecule type" value="Genomic_DNA"/>
</dbReference>
<gene>
    <name evidence="2" type="ORF">S12H4_13589</name>
</gene>
<dbReference type="CDD" id="cd02042">
    <property type="entry name" value="ParAB_family"/>
    <property type="match status" value="1"/>
</dbReference>
<dbReference type="InterPro" id="IPR025669">
    <property type="entry name" value="AAA_dom"/>
</dbReference>
<dbReference type="PANTHER" id="PTHR13696">
    <property type="entry name" value="P-LOOP CONTAINING NUCLEOSIDE TRIPHOSPHATE HYDROLASE"/>
    <property type="match status" value="1"/>
</dbReference>
<dbReference type="PANTHER" id="PTHR13696:SF52">
    <property type="entry name" value="PARA FAMILY PROTEIN CT_582"/>
    <property type="match status" value="1"/>
</dbReference>
<evidence type="ECO:0000313" key="2">
    <source>
        <dbReference type="EMBL" id="GAI76326.1"/>
    </source>
</evidence>
<dbReference type="AlphaFoldDB" id="X1SB30"/>
<dbReference type="SUPFAM" id="SSF52540">
    <property type="entry name" value="P-loop containing nucleoside triphosphate hydrolases"/>
    <property type="match status" value="1"/>
</dbReference>
<dbReference type="InterPro" id="IPR027417">
    <property type="entry name" value="P-loop_NTPase"/>
</dbReference>
<dbReference type="InterPro" id="IPR050678">
    <property type="entry name" value="DNA_Partitioning_ATPase"/>
</dbReference>
<organism evidence="2">
    <name type="scientific">marine sediment metagenome</name>
    <dbReference type="NCBI Taxonomy" id="412755"/>
    <lineage>
        <taxon>unclassified sequences</taxon>
        <taxon>metagenomes</taxon>
        <taxon>ecological metagenomes</taxon>
    </lineage>
</organism>
<dbReference type="Gene3D" id="3.40.50.300">
    <property type="entry name" value="P-loop containing nucleotide triphosphate hydrolases"/>
    <property type="match status" value="1"/>
</dbReference>
<evidence type="ECO:0000259" key="1">
    <source>
        <dbReference type="Pfam" id="PF13614"/>
    </source>
</evidence>
<sequence>MGMPMSKFITIANNKGGLGKTTTAINLATALTEQKKKILLVDLGPTTTALDTQTQKP</sequence>
<dbReference type="Pfam" id="PF13614">
    <property type="entry name" value="AAA_31"/>
    <property type="match status" value="1"/>
</dbReference>
<accession>X1SB30</accession>
<protein>
    <recommendedName>
        <fullName evidence="1">AAA domain-containing protein</fullName>
    </recommendedName>
</protein>